<dbReference type="EMBL" id="JABSTU010000010">
    <property type="protein sequence ID" value="KAH8019483.1"/>
    <property type="molecule type" value="Genomic_DNA"/>
</dbReference>
<reference evidence="2" key="2">
    <citation type="submission" date="2021-09" db="EMBL/GenBank/DDBJ databases">
        <authorList>
            <person name="Jia N."/>
            <person name="Wang J."/>
            <person name="Shi W."/>
            <person name="Du L."/>
            <person name="Sun Y."/>
            <person name="Zhan W."/>
            <person name="Jiang J."/>
            <person name="Wang Q."/>
            <person name="Zhang B."/>
            <person name="Ji P."/>
            <person name="Sakyi L.B."/>
            <person name="Cui X."/>
            <person name="Yuan T."/>
            <person name="Jiang B."/>
            <person name="Yang W."/>
            <person name="Lam T.T.-Y."/>
            <person name="Chang Q."/>
            <person name="Ding S."/>
            <person name="Wang X."/>
            <person name="Zhu J."/>
            <person name="Ruan X."/>
            <person name="Zhao L."/>
            <person name="Wei J."/>
            <person name="Que T."/>
            <person name="Du C."/>
            <person name="Cheng J."/>
            <person name="Dai P."/>
            <person name="Han X."/>
            <person name="Huang E."/>
            <person name="Gao Y."/>
            <person name="Liu J."/>
            <person name="Shao H."/>
            <person name="Ye R."/>
            <person name="Li L."/>
            <person name="Wei W."/>
            <person name="Wang X."/>
            <person name="Wang C."/>
            <person name="Huo Q."/>
            <person name="Li W."/>
            <person name="Guo W."/>
            <person name="Chen H."/>
            <person name="Chen S."/>
            <person name="Zhou L."/>
            <person name="Zhou L."/>
            <person name="Ni X."/>
            <person name="Tian J."/>
            <person name="Zhou Y."/>
            <person name="Sheng Y."/>
            <person name="Liu T."/>
            <person name="Pan Y."/>
            <person name="Xia L."/>
            <person name="Li J."/>
            <person name="Zhao F."/>
            <person name="Cao W."/>
        </authorList>
    </citation>
    <scope>NUCLEOTIDE SEQUENCE</scope>
    <source>
        <strain evidence="2">Rmic-2018</strain>
        <tissue evidence="2">Larvae</tissue>
    </source>
</reference>
<gene>
    <name evidence="2" type="ORF">HPB51_019776</name>
</gene>
<keyword evidence="3" id="KW-1185">Reference proteome</keyword>
<evidence type="ECO:0000256" key="1">
    <source>
        <dbReference type="SAM" id="SignalP"/>
    </source>
</evidence>
<feature type="signal peptide" evidence="1">
    <location>
        <begin position="1"/>
        <end position="24"/>
    </location>
</feature>
<evidence type="ECO:0000313" key="3">
    <source>
        <dbReference type="Proteomes" id="UP000821866"/>
    </source>
</evidence>
<dbReference type="AlphaFoldDB" id="A0A9J6DBV3"/>
<dbReference type="Proteomes" id="UP000821866">
    <property type="component" value="Chromosome 8"/>
</dbReference>
<organism evidence="2 3">
    <name type="scientific">Rhipicephalus microplus</name>
    <name type="common">Cattle tick</name>
    <name type="synonym">Boophilus microplus</name>
    <dbReference type="NCBI Taxonomy" id="6941"/>
    <lineage>
        <taxon>Eukaryota</taxon>
        <taxon>Metazoa</taxon>
        <taxon>Ecdysozoa</taxon>
        <taxon>Arthropoda</taxon>
        <taxon>Chelicerata</taxon>
        <taxon>Arachnida</taxon>
        <taxon>Acari</taxon>
        <taxon>Parasitiformes</taxon>
        <taxon>Ixodida</taxon>
        <taxon>Ixodoidea</taxon>
        <taxon>Ixodidae</taxon>
        <taxon>Rhipicephalinae</taxon>
        <taxon>Rhipicephalus</taxon>
        <taxon>Boophilus</taxon>
    </lineage>
</organism>
<feature type="chain" id="PRO_5039912838" evidence="1">
    <location>
        <begin position="25"/>
        <end position="172"/>
    </location>
</feature>
<keyword evidence="1" id="KW-0732">Signal</keyword>
<protein>
    <submittedName>
        <fullName evidence="2">Uncharacterized protein</fullName>
    </submittedName>
</protein>
<reference evidence="2" key="1">
    <citation type="journal article" date="2020" name="Cell">
        <title>Large-Scale Comparative Analyses of Tick Genomes Elucidate Their Genetic Diversity and Vector Capacities.</title>
        <authorList>
            <consortium name="Tick Genome and Microbiome Consortium (TIGMIC)"/>
            <person name="Jia N."/>
            <person name="Wang J."/>
            <person name="Shi W."/>
            <person name="Du L."/>
            <person name="Sun Y."/>
            <person name="Zhan W."/>
            <person name="Jiang J.F."/>
            <person name="Wang Q."/>
            <person name="Zhang B."/>
            <person name="Ji P."/>
            <person name="Bell-Sakyi L."/>
            <person name="Cui X.M."/>
            <person name="Yuan T.T."/>
            <person name="Jiang B.G."/>
            <person name="Yang W.F."/>
            <person name="Lam T.T."/>
            <person name="Chang Q.C."/>
            <person name="Ding S.J."/>
            <person name="Wang X.J."/>
            <person name="Zhu J.G."/>
            <person name="Ruan X.D."/>
            <person name="Zhao L."/>
            <person name="Wei J.T."/>
            <person name="Ye R.Z."/>
            <person name="Que T.C."/>
            <person name="Du C.H."/>
            <person name="Zhou Y.H."/>
            <person name="Cheng J.X."/>
            <person name="Dai P.F."/>
            <person name="Guo W.B."/>
            <person name="Han X.H."/>
            <person name="Huang E.J."/>
            <person name="Li L.F."/>
            <person name="Wei W."/>
            <person name="Gao Y.C."/>
            <person name="Liu J.Z."/>
            <person name="Shao H.Z."/>
            <person name="Wang X."/>
            <person name="Wang C.C."/>
            <person name="Yang T.C."/>
            <person name="Huo Q.B."/>
            <person name="Li W."/>
            <person name="Chen H.Y."/>
            <person name="Chen S.E."/>
            <person name="Zhou L.G."/>
            <person name="Ni X.B."/>
            <person name="Tian J.H."/>
            <person name="Sheng Y."/>
            <person name="Liu T."/>
            <person name="Pan Y.S."/>
            <person name="Xia L.Y."/>
            <person name="Li J."/>
            <person name="Zhao F."/>
            <person name="Cao W.C."/>
        </authorList>
    </citation>
    <scope>NUCLEOTIDE SEQUENCE</scope>
    <source>
        <strain evidence="2">Rmic-2018</strain>
    </source>
</reference>
<accession>A0A9J6DBV3</accession>
<comment type="caution">
    <text evidence="2">The sequence shown here is derived from an EMBL/GenBank/DDBJ whole genome shotgun (WGS) entry which is preliminary data.</text>
</comment>
<proteinExistence type="predicted"/>
<evidence type="ECO:0000313" key="2">
    <source>
        <dbReference type="EMBL" id="KAH8019483.1"/>
    </source>
</evidence>
<name>A0A9J6DBV3_RHIMP</name>
<sequence>MERTLLFIVAVALVHLRFWADTYSGFHTPPADPATLPSGRLAQGIVDSTLGQHLGTATFSSAAMNSTLCIATVDAWVCSPLAPAESSARVIFKARRNTLGPDRAPEMGHRYAGFTAYIPFSSTTELVFTTTGVVRARGSVPSAAVFALPVSRLGIEDAKDLDTGGQGVSQQA</sequence>